<dbReference type="Proteomes" id="UP001241472">
    <property type="component" value="Unassembled WGS sequence"/>
</dbReference>
<evidence type="ECO:0000313" key="3">
    <source>
        <dbReference type="Proteomes" id="UP001241472"/>
    </source>
</evidence>
<dbReference type="RefSeq" id="WP_306833104.1">
    <property type="nucleotide sequence ID" value="NZ_JAUSRF010000004.1"/>
</dbReference>
<keyword evidence="3" id="KW-1185">Reference proteome</keyword>
<dbReference type="EMBL" id="JAUSRF010000004">
    <property type="protein sequence ID" value="MDP9836910.1"/>
    <property type="molecule type" value="Genomic_DNA"/>
</dbReference>
<organism evidence="2 3">
    <name type="scientific">Neorhizobium huautlense</name>
    <dbReference type="NCBI Taxonomy" id="67774"/>
    <lineage>
        <taxon>Bacteria</taxon>
        <taxon>Pseudomonadati</taxon>
        <taxon>Pseudomonadota</taxon>
        <taxon>Alphaproteobacteria</taxon>
        <taxon>Hyphomicrobiales</taxon>
        <taxon>Rhizobiaceae</taxon>
        <taxon>Rhizobium/Agrobacterium group</taxon>
        <taxon>Neorhizobium</taxon>
    </lineage>
</organism>
<protein>
    <submittedName>
        <fullName evidence="2">Uncharacterized protein</fullName>
    </submittedName>
</protein>
<sequence>MPDIIDAHAKNLMMADASRDRVYPCMRDNARSSTSPDTVETITDGIEQVSAMSPIGKGEKQAQMRLRFRERMLQWKALRKHQRADQSEHPGKCFLSCPSGTASSVTSVLP</sequence>
<comment type="caution">
    <text evidence="2">The sequence shown here is derived from an EMBL/GenBank/DDBJ whole genome shotgun (WGS) entry which is preliminary data.</text>
</comment>
<evidence type="ECO:0000313" key="2">
    <source>
        <dbReference type="EMBL" id="MDP9836910.1"/>
    </source>
</evidence>
<gene>
    <name evidence="2" type="ORF">J2T09_001655</name>
</gene>
<feature type="region of interest" description="Disordered" evidence="1">
    <location>
        <begin position="79"/>
        <end position="110"/>
    </location>
</feature>
<feature type="compositionally biased region" description="Polar residues" evidence="1">
    <location>
        <begin position="98"/>
        <end position="110"/>
    </location>
</feature>
<evidence type="ECO:0000256" key="1">
    <source>
        <dbReference type="SAM" id="MobiDB-lite"/>
    </source>
</evidence>
<accession>A0ABT9PR26</accession>
<reference evidence="2 3" key="1">
    <citation type="submission" date="2023-07" db="EMBL/GenBank/DDBJ databases">
        <title>Sorghum-associated microbial communities from plants grown in Nebraska, USA.</title>
        <authorList>
            <person name="Schachtman D."/>
        </authorList>
    </citation>
    <scope>NUCLEOTIDE SEQUENCE [LARGE SCALE GENOMIC DNA]</scope>
    <source>
        <strain evidence="2 3">DS1307</strain>
    </source>
</reference>
<proteinExistence type="predicted"/>
<name>A0ABT9PR26_9HYPH</name>